<feature type="region of interest" description="Disordered" evidence="2">
    <location>
        <begin position="1"/>
        <end position="65"/>
    </location>
</feature>
<dbReference type="AlphaFoldDB" id="A0A2U8Q2E5"/>
<reference evidence="3 4" key="2">
    <citation type="journal article" date="2019" name="Int. J. Syst. Evol. Microbiol.">
        <title>Description and complete genome sequence of Bradyrhizobium amphicarpaeae sp. nov., harbouring photosystem and nitrogen-fixation genes.</title>
        <authorList>
            <person name="Bromfield E.S.P."/>
            <person name="Cloutier S."/>
            <person name="Nguyen H.D.T."/>
        </authorList>
    </citation>
    <scope>NUCLEOTIDE SEQUENCE [LARGE SCALE GENOMIC DNA]</scope>
    <source>
        <strain evidence="3 4">39S1MB</strain>
    </source>
</reference>
<evidence type="ECO:0000313" key="4">
    <source>
        <dbReference type="Proteomes" id="UP000215884"/>
    </source>
</evidence>
<reference evidence="3 4" key="1">
    <citation type="journal article" date="2017" name="Syst. Appl. Microbiol.">
        <title>Soybeans inoculated with root zone soils of Canadian native legumes harbour diverse and novel Bradyrhizobium spp. that possess agricultural potential.</title>
        <authorList>
            <person name="Bromfield E.S.P."/>
            <person name="Cloutier S."/>
            <person name="Tambong J.T."/>
            <person name="Tran Thi T.V."/>
        </authorList>
    </citation>
    <scope>NUCLEOTIDE SEQUENCE [LARGE SCALE GENOMIC DNA]</scope>
    <source>
        <strain evidence="3 4">39S1MB</strain>
    </source>
</reference>
<gene>
    <name evidence="3" type="ORF">CIT40_32585</name>
</gene>
<evidence type="ECO:0000256" key="2">
    <source>
        <dbReference type="SAM" id="MobiDB-lite"/>
    </source>
</evidence>
<protein>
    <submittedName>
        <fullName evidence="3">DUF1674 domain-containing protein</fullName>
    </submittedName>
</protein>
<dbReference type="KEGG" id="brq:CIT40_32585"/>
<evidence type="ECO:0000313" key="3">
    <source>
        <dbReference type="EMBL" id="AWM04306.1"/>
    </source>
</evidence>
<name>A0A2U8Q2E5_9BRAD</name>
<dbReference type="Proteomes" id="UP000215884">
    <property type="component" value="Chromosome"/>
</dbReference>
<organism evidence="3 4">
    <name type="scientific">Bradyrhizobium amphicarpaeae</name>
    <dbReference type="NCBI Taxonomy" id="1404768"/>
    <lineage>
        <taxon>Bacteria</taxon>
        <taxon>Pseudomonadati</taxon>
        <taxon>Pseudomonadota</taxon>
        <taxon>Alphaproteobacteria</taxon>
        <taxon>Hyphomicrobiales</taxon>
        <taxon>Nitrobacteraceae</taxon>
        <taxon>Bradyrhizobium</taxon>
    </lineage>
</organism>
<dbReference type="PANTHER" id="PTHR28524:SF3">
    <property type="entry name" value="SUCCINATE DEHYDROGENASE ASSEMBLY FACTOR 4, MITOCHONDRIAL"/>
    <property type="match status" value="1"/>
</dbReference>
<proteinExistence type="inferred from homology"/>
<dbReference type="InterPro" id="IPR012875">
    <property type="entry name" value="SDHF4"/>
</dbReference>
<sequence length="65" mass="7040">MSDQASVPDRKKLPPAAQRALAEAEARRQAAAAHDKAAPKELQGPKGPEPTRYGDWERKGIASDF</sequence>
<dbReference type="EMBL" id="CP029426">
    <property type="protein sequence ID" value="AWM04306.1"/>
    <property type="molecule type" value="Genomic_DNA"/>
</dbReference>
<feature type="compositionally biased region" description="Basic and acidic residues" evidence="2">
    <location>
        <begin position="22"/>
        <end position="39"/>
    </location>
</feature>
<dbReference type="Pfam" id="PF07896">
    <property type="entry name" value="DUF1674"/>
    <property type="match status" value="1"/>
</dbReference>
<keyword evidence="4" id="KW-1185">Reference proteome</keyword>
<dbReference type="PANTHER" id="PTHR28524">
    <property type="entry name" value="SUCCINATE DEHYDROGENASE ASSEMBLY FACTOR 4, MITOCHONDRIAL"/>
    <property type="match status" value="1"/>
</dbReference>
<dbReference type="RefSeq" id="WP_094893249.1">
    <property type="nucleotide sequence ID" value="NZ_CP029426.2"/>
</dbReference>
<evidence type="ECO:0000256" key="1">
    <source>
        <dbReference type="ARBA" id="ARBA00005701"/>
    </source>
</evidence>
<comment type="similarity">
    <text evidence="1">Belongs to the SDHAF4 family.</text>
</comment>
<feature type="compositionally biased region" description="Basic and acidic residues" evidence="2">
    <location>
        <begin position="52"/>
        <end position="65"/>
    </location>
</feature>
<accession>A0A2U8Q2E5</accession>